<sequence length="700" mass="73805">MNAIRELVTVLRYQVDNSGLRRYQEAYREALSRIGTGARTAREFGAGFLEGAREGFRDVLGAQKTVGRKQEELVAGMTVAQAKASNAVSRQIRAEANLTAAKTAQLRAQRRLSEEQERGARQATSQGRELGGIYGRLRGMVSGIVAGVSAISAARIADEWASVEGRVGLATNSVQEQKTALEEIYAIAQRARQEYTATGDLFQKVQRNAKDLKLELADSLKLTEVIGKTMTIGGGDTGSQQAALMQLGQALGSGSLRGDELNSIIEQAPRLAEAIAEAFGVRVGELRDLGKAGKLTSKQLAEGLLKQADKINAEFERMPKTFGGAMVVLKNALGREIASFNKATGAAETFAGAVALVARNLRSVLVVIGLIGASWGLVRLRAALVGATKSATLLQAAMVRLRALSMAALWPYLRMAALLTSLYLIGEDILVWLRGGVSVTGALIGRVEEWQGWIDRIRDGLVWIKDQLGGLDDELGPWVRKWGTIGVLILGLSGPLFRVLQMVFTLGKGVLLLGRGIGLVLRLAWMLVAGLAAIVGWPALLVAAVVTAVAAAGVAIYKHWDDIKKWGADAWASITASAGAAYDSIVAWIKGIGQSIATWITGKLEEAKSMFSNLAPDWLKTGASWIGRNVVGVGAADVQRAGATTASVTVQNNVGGVTVNAPNANPATVAAATQRGVSGALAGARASTAGVAVPMVEAMP</sequence>
<keyword evidence="1" id="KW-0472">Membrane</keyword>
<feature type="transmembrane region" description="Helical" evidence="1">
    <location>
        <begin position="512"/>
        <end position="534"/>
    </location>
</feature>
<feature type="domain" description="Tape measure protein N-terminal" evidence="2">
    <location>
        <begin position="153"/>
        <end position="342"/>
    </location>
</feature>
<dbReference type="RefSeq" id="WP_252252705.1">
    <property type="nucleotide sequence ID" value="NZ_CP098736.1"/>
</dbReference>
<evidence type="ECO:0000256" key="1">
    <source>
        <dbReference type="SAM" id="Phobius"/>
    </source>
</evidence>
<feature type="transmembrane region" description="Helical" evidence="1">
    <location>
        <begin position="482"/>
        <end position="500"/>
    </location>
</feature>
<accession>A0ABY4VUG8</accession>
<feature type="transmembrane region" description="Helical" evidence="1">
    <location>
        <begin position="403"/>
        <end position="425"/>
    </location>
</feature>
<gene>
    <name evidence="3" type="ORF">NDR89_20315</name>
</gene>
<keyword evidence="1" id="KW-0812">Transmembrane</keyword>
<organism evidence="3 4">
    <name type="scientific">Cupriavidus gilardii</name>
    <dbReference type="NCBI Taxonomy" id="82541"/>
    <lineage>
        <taxon>Bacteria</taxon>
        <taxon>Pseudomonadati</taxon>
        <taxon>Pseudomonadota</taxon>
        <taxon>Betaproteobacteria</taxon>
        <taxon>Burkholderiales</taxon>
        <taxon>Burkholderiaceae</taxon>
        <taxon>Cupriavidus</taxon>
    </lineage>
</organism>
<keyword evidence="4" id="KW-1185">Reference proteome</keyword>
<dbReference type="EMBL" id="CP098736">
    <property type="protein sequence ID" value="USE78983.1"/>
    <property type="molecule type" value="Genomic_DNA"/>
</dbReference>
<reference evidence="3" key="1">
    <citation type="submission" date="2022-06" db="EMBL/GenBank/DDBJ databases">
        <title>Complete genome sequence and characterization of Cupriavidus gilardii QJ1 isolated from contaminating cells.</title>
        <authorList>
            <person name="Qi J."/>
        </authorList>
    </citation>
    <scope>NUCLEOTIDE SEQUENCE</scope>
    <source>
        <strain evidence="3">QJ1</strain>
    </source>
</reference>
<dbReference type="Proteomes" id="UP001056648">
    <property type="component" value="Chromosome 2"/>
</dbReference>
<evidence type="ECO:0000259" key="2">
    <source>
        <dbReference type="Pfam" id="PF20155"/>
    </source>
</evidence>
<protein>
    <submittedName>
        <fullName evidence="3">Tape measure protein</fullName>
    </submittedName>
</protein>
<evidence type="ECO:0000313" key="4">
    <source>
        <dbReference type="Proteomes" id="UP001056648"/>
    </source>
</evidence>
<dbReference type="NCBIfam" id="TIGR02675">
    <property type="entry name" value="tape_meas_nterm"/>
    <property type="match status" value="1"/>
</dbReference>
<dbReference type="Pfam" id="PF20155">
    <property type="entry name" value="TMP_3"/>
    <property type="match status" value="1"/>
</dbReference>
<dbReference type="InterPro" id="IPR013491">
    <property type="entry name" value="Tape_meas_N"/>
</dbReference>
<feature type="transmembrane region" description="Helical" evidence="1">
    <location>
        <begin position="364"/>
        <end position="382"/>
    </location>
</feature>
<evidence type="ECO:0000313" key="3">
    <source>
        <dbReference type="EMBL" id="USE78983.1"/>
    </source>
</evidence>
<proteinExistence type="predicted"/>
<feature type="transmembrane region" description="Helical" evidence="1">
    <location>
        <begin position="540"/>
        <end position="557"/>
    </location>
</feature>
<keyword evidence="1" id="KW-1133">Transmembrane helix</keyword>
<name>A0ABY4VUG8_9BURK</name>